<keyword evidence="3" id="KW-1185">Reference proteome</keyword>
<dbReference type="Proteomes" id="UP000735302">
    <property type="component" value="Unassembled WGS sequence"/>
</dbReference>
<evidence type="ECO:0000313" key="3">
    <source>
        <dbReference type="Proteomes" id="UP000735302"/>
    </source>
</evidence>
<dbReference type="AlphaFoldDB" id="A0AAV4APJ6"/>
<organism evidence="2 3">
    <name type="scientific">Plakobranchus ocellatus</name>
    <dbReference type="NCBI Taxonomy" id="259542"/>
    <lineage>
        <taxon>Eukaryota</taxon>
        <taxon>Metazoa</taxon>
        <taxon>Spiralia</taxon>
        <taxon>Lophotrochozoa</taxon>
        <taxon>Mollusca</taxon>
        <taxon>Gastropoda</taxon>
        <taxon>Heterobranchia</taxon>
        <taxon>Euthyneura</taxon>
        <taxon>Panpulmonata</taxon>
        <taxon>Sacoglossa</taxon>
        <taxon>Placobranchoidea</taxon>
        <taxon>Plakobranchidae</taxon>
        <taxon>Plakobranchus</taxon>
    </lineage>
</organism>
<sequence length="382" mass="43975">MYRLYSTQCDEKGLEKVSVDKYRKVFDYDFNLGFHRPKKDQCEICIAHKNRQGFSTDEDNQVYESHMKNKVMTREMKDKAKLDACNSQTNTACAFDMRQILLCPHGRISTFFYKRRLGVYNLTVYDYKKGDAYWFMWPESEGRRGSNEVATCLFKYIEVQTRQGVKDIIMFSDNCAGQNRNRFVAFALNFAREHFHLNSLTHVFLEKGHTETENDSVHATIERKVRNIQIYSPEQWFTAVRTARVSKRPYVVTEMTCSDIIDFKGMALKVRNLTIDDNGGKMSWSKVRQVLVKADDLSAIHIKTCYDGQPQRLGLNRRKRVSGGADAPSMELLKGISKPGIPELKKRDMLALCNSGQIPASYRAFYESLPIGGETDDSATED</sequence>
<protein>
    <submittedName>
        <fullName evidence="2">DNA repair protein rhp54</fullName>
    </submittedName>
</protein>
<feature type="domain" description="DUF7869" evidence="1">
    <location>
        <begin position="131"/>
        <end position="250"/>
    </location>
</feature>
<proteinExistence type="predicted"/>
<dbReference type="Pfam" id="PF25273">
    <property type="entry name" value="DUF7869"/>
    <property type="match status" value="1"/>
</dbReference>
<name>A0AAV4APJ6_9GAST</name>
<evidence type="ECO:0000259" key="1">
    <source>
        <dbReference type="Pfam" id="PF25273"/>
    </source>
</evidence>
<dbReference type="PANTHER" id="PTHR10773:SF19">
    <property type="match status" value="1"/>
</dbReference>
<dbReference type="EMBL" id="BLXT01004001">
    <property type="protein sequence ID" value="GFO08832.1"/>
    <property type="molecule type" value="Genomic_DNA"/>
</dbReference>
<dbReference type="PANTHER" id="PTHR10773">
    <property type="entry name" value="DNA-DIRECTED RNA POLYMERASES I, II, AND III SUBUNIT RPABC2"/>
    <property type="match status" value="1"/>
</dbReference>
<reference evidence="2 3" key="1">
    <citation type="journal article" date="2021" name="Elife">
        <title>Chloroplast acquisition without the gene transfer in kleptoplastic sea slugs, Plakobranchus ocellatus.</title>
        <authorList>
            <person name="Maeda T."/>
            <person name="Takahashi S."/>
            <person name="Yoshida T."/>
            <person name="Shimamura S."/>
            <person name="Takaki Y."/>
            <person name="Nagai Y."/>
            <person name="Toyoda A."/>
            <person name="Suzuki Y."/>
            <person name="Arimoto A."/>
            <person name="Ishii H."/>
            <person name="Satoh N."/>
            <person name="Nishiyama T."/>
            <person name="Hasebe M."/>
            <person name="Maruyama T."/>
            <person name="Minagawa J."/>
            <person name="Obokata J."/>
            <person name="Shigenobu S."/>
        </authorList>
    </citation>
    <scope>NUCLEOTIDE SEQUENCE [LARGE SCALE GENOMIC DNA]</scope>
</reference>
<gene>
    <name evidence="2" type="ORF">PoB_003533700</name>
</gene>
<evidence type="ECO:0000313" key="2">
    <source>
        <dbReference type="EMBL" id="GFO08832.1"/>
    </source>
</evidence>
<accession>A0AAV4APJ6</accession>
<comment type="caution">
    <text evidence="2">The sequence shown here is derived from an EMBL/GenBank/DDBJ whole genome shotgun (WGS) entry which is preliminary data.</text>
</comment>
<dbReference type="InterPro" id="IPR057191">
    <property type="entry name" value="DUF7869"/>
</dbReference>